<dbReference type="Gene3D" id="3.40.390.10">
    <property type="entry name" value="Collagenase (Catalytic Domain)"/>
    <property type="match status" value="1"/>
</dbReference>
<dbReference type="Proteomes" id="UP000821837">
    <property type="component" value="Chromosome 5"/>
</dbReference>
<dbReference type="PROSITE" id="PS51885">
    <property type="entry name" value="NEPRILYSIN"/>
    <property type="match status" value="1"/>
</dbReference>
<sequence>MAEFESLSQLDPAYSWMADMVDHLSDNWNRSVYVDKQRNGINAGGPTSPAILSPSGFLTPAYVDGTGAAHRYGALGSLVAAHLFLMVTQRVLSMGGHDELSWRLACYEPTGGHWGSGSEEAALGLAWKAYRSTVTKDSRLEGLEQISGDQLFFVAFAFLHCTSTASQHEAERESSIVNSAVRNVGGFAHSFNCSPGVPMNPTPKCSYF</sequence>
<evidence type="ECO:0000313" key="2">
    <source>
        <dbReference type="EMBL" id="KAH7951272.1"/>
    </source>
</evidence>
<protein>
    <recommendedName>
        <fullName evidence="1">Peptidase M13 C-terminal domain-containing protein</fullName>
    </recommendedName>
</protein>
<dbReference type="InterPro" id="IPR018497">
    <property type="entry name" value="Peptidase_M13_C"/>
</dbReference>
<reference evidence="2" key="1">
    <citation type="journal article" date="2020" name="Cell">
        <title>Large-Scale Comparative Analyses of Tick Genomes Elucidate Their Genetic Diversity and Vector Capacities.</title>
        <authorList>
            <consortium name="Tick Genome and Microbiome Consortium (TIGMIC)"/>
            <person name="Jia N."/>
            <person name="Wang J."/>
            <person name="Shi W."/>
            <person name="Du L."/>
            <person name="Sun Y."/>
            <person name="Zhan W."/>
            <person name="Jiang J.F."/>
            <person name="Wang Q."/>
            <person name="Zhang B."/>
            <person name="Ji P."/>
            <person name="Bell-Sakyi L."/>
            <person name="Cui X.M."/>
            <person name="Yuan T.T."/>
            <person name="Jiang B.G."/>
            <person name="Yang W.F."/>
            <person name="Lam T.T."/>
            <person name="Chang Q.C."/>
            <person name="Ding S.J."/>
            <person name="Wang X.J."/>
            <person name="Zhu J.G."/>
            <person name="Ruan X.D."/>
            <person name="Zhao L."/>
            <person name="Wei J.T."/>
            <person name="Ye R.Z."/>
            <person name="Que T.C."/>
            <person name="Du C.H."/>
            <person name="Zhou Y.H."/>
            <person name="Cheng J.X."/>
            <person name="Dai P.F."/>
            <person name="Guo W.B."/>
            <person name="Han X.H."/>
            <person name="Huang E.J."/>
            <person name="Li L.F."/>
            <person name="Wei W."/>
            <person name="Gao Y.C."/>
            <person name="Liu J.Z."/>
            <person name="Shao H.Z."/>
            <person name="Wang X."/>
            <person name="Wang C.C."/>
            <person name="Yang T.C."/>
            <person name="Huo Q.B."/>
            <person name="Li W."/>
            <person name="Chen H.Y."/>
            <person name="Chen S.E."/>
            <person name="Zhou L.G."/>
            <person name="Ni X.B."/>
            <person name="Tian J.H."/>
            <person name="Sheng Y."/>
            <person name="Liu T."/>
            <person name="Pan Y.S."/>
            <person name="Xia L.Y."/>
            <person name="Li J."/>
            <person name="Zhao F."/>
            <person name="Cao W.C."/>
        </authorList>
    </citation>
    <scope>NUCLEOTIDE SEQUENCE</scope>
    <source>
        <strain evidence="2">Rsan-2018</strain>
    </source>
</reference>
<proteinExistence type="predicted"/>
<dbReference type="PANTHER" id="PTHR11733:SF241">
    <property type="entry name" value="GH26575P-RELATED"/>
    <property type="match status" value="1"/>
</dbReference>
<dbReference type="Pfam" id="PF01431">
    <property type="entry name" value="Peptidase_M13"/>
    <property type="match status" value="1"/>
</dbReference>
<dbReference type="InterPro" id="IPR024079">
    <property type="entry name" value="MetalloPept_cat_dom_sf"/>
</dbReference>
<keyword evidence="3" id="KW-1185">Reference proteome</keyword>
<reference evidence="2" key="2">
    <citation type="submission" date="2021-09" db="EMBL/GenBank/DDBJ databases">
        <authorList>
            <person name="Jia N."/>
            <person name="Wang J."/>
            <person name="Shi W."/>
            <person name="Du L."/>
            <person name="Sun Y."/>
            <person name="Zhan W."/>
            <person name="Jiang J."/>
            <person name="Wang Q."/>
            <person name="Zhang B."/>
            <person name="Ji P."/>
            <person name="Sakyi L.B."/>
            <person name="Cui X."/>
            <person name="Yuan T."/>
            <person name="Jiang B."/>
            <person name="Yang W."/>
            <person name="Lam T.T.-Y."/>
            <person name="Chang Q."/>
            <person name="Ding S."/>
            <person name="Wang X."/>
            <person name="Zhu J."/>
            <person name="Ruan X."/>
            <person name="Zhao L."/>
            <person name="Wei J."/>
            <person name="Que T."/>
            <person name="Du C."/>
            <person name="Cheng J."/>
            <person name="Dai P."/>
            <person name="Han X."/>
            <person name="Huang E."/>
            <person name="Gao Y."/>
            <person name="Liu J."/>
            <person name="Shao H."/>
            <person name="Ye R."/>
            <person name="Li L."/>
            <person name="Wei W."/>
            <person name="Wang X."/>
            <person name="Wang C."/>
            <person name="Huo Q."/>
            <person name="Li W."/>
            <person name="Guo W."/>
            <person name="Chen H."/>
            <person name="Chen S."/>
            <person name="Zhou L."/>
            <person name="Zhou L."/>
            <person name="Ni X."/>
            <person name="Tian J."/>
            <person name="Zhou Y."/>
            <person name="Sheng Y."/>
            <person name="Liu T."/>
            <person name="Pan Y."/>
            <person name="Xia L."/>
            <person name="Li J."/>
            <person name="Zhao F."/>
            <person name="Cao W."/>
        </authorList>
    </citation>
    <scope>NUCLEOTIDE SEQUENCE</scope>
    <source>
        <strain evidence="2">Rsan-2018</strain>
        <tissue evidence="2">Larvae</tissue>
    </source>
</reference>
<dbReference type="GO" id="GO:0004222">
    <property type="term" value="F:metalloendopeptidase activity"/>
    <property type="evidence" value="ECO:0007669"/>
    <property type="project" value="InterPro"/>
</dbReference>
<gene>
    <name evidence="2" type="ORF">HPB52_007233</name>
</gene>
<feature type="domain" description="Peptidase M13 C-terminal" evidence="1">
    <location>
        <begin position="121"/>
        <end position="206"/>
    </location>
</feature>
<dbReference type="AlphaFoldDB" id="A0A9D4PQN5"/>
<evidence type="ECO:0000259" key="1">
    <source>
        <dbReference type="Pfam" id="PF01431"/>
    </source>
</evidence>
<comment type="caution">
    <text evidence="2">The sequence shown here is derived from an EMBL/GenBank/DDBJ whole genome shotgun (WGS) entry which is preliminary data.</text>
</comment>
<organism evidence="2 3">
    <name type="scientific">Rhipicephalus sanguineus</name>
    <name type="common">Brown dog tick</name>
    <name type="synonym">Ixodes sanguineus</name>
    <dbReference type="NCBI Taxonomy" id="34632"/>
    <lineage>
        <taxon>Eukaryota</taxon>
        <taxon>Metazoa</taxon>
        <taxon>Ecdysozoa</taxon>
        <taxon>Arthropoda</taxon>
        <taxon>Chelicerata</taxon>
        <taxon>Arachnida</taxon>
        <taxon>Acari</taxon>
        <taxon>Parasitiformes</taxon>
        <taxon>Ixodida</taxon>
        <taxon>Ixodoidea</taxon>
        <taxon>Ixodidae</taxon>
        <taxon>Rhipicephalinae</taxon>
        <taxon>Rhipicephalus</taxon>
        <taxon>Rhipicephalus</taxon>
    </lineage>
</organism>
<dbReference type="GO" id="GO:0005886">
    <property type="term" value="C:plasma membrane"/>
    <property type="evidence" value="ECO:0007669"/>
    <property type="project" value="TreeGrafter"/>
</dbReference>
<dbReference type="PANTHER" id="PTHR11733">
    <property type="entry name" value="ZINC METALLOPROTEASE FAMILY M13 NEPRILYSIN-RELATED"/>
    <property type="match status" value="1"/>
</dbReference>
<evidence type="ECO:0000313" key="3">
    <source>
        <dbReference type="Proteomes" id="UP000821837"/>
    </source>
</evidence>
<accession>A0A9D4PQN5</accession>
<dbReference type="SUPFAM" id="SSF55486">
    <property type="entry name" value="Metalloproteases ('zincins'), catalytic domain"/>
    <property type="match status" value="1"/>
</dbReference>
<dbReference type="EMBL" id="JABSTV010001251">
    <property type="protein sequence ID" value="KAH7951272.1"/>
    <property type="molecule type" value="Genomic_DNA"/>
</dbReference>
<name>A0A9D4PQN5_RHISA</name>
<dbReference type="GO" id="GO:0016485">
    <property type="term" value="P:protein processing"/>
    <property type="evidence" value="ECO:0007669"/>
    <property type="project" value="TreeGrafter"/>
</dbReference>
<dbReference type="InterPro" id="IPR000718">
    <property type="entry name" value="Peptidase_M13"/>
</dbReference>